<feature type="domain" description="Sulfatase-modifying factor enzyme-like" evidence="1">
    <location>
        <begin position="71"/>
        <end position="322"/>
    </location>
</feature>
<dbReference type="EMBL" id="CP036525">
    <property type="protein sequence ID" value="QDT07175.1"/>
    <property type="molecule type" value="Genomic_DNA"/>
</dbReference>
<reference evidence="2 3" key="1">
    <citation type="submission" date="2019-02" db="EMBL/GenBank/DDBJ databases">
        <title>Deep-cultivation of Planctomycetes and their phenomic and genomic characterization uncovers novel biology.</title>
        <authorList>
            <person name="Wiegand S."/>
            <person name="Jogler M."/>
            <person name="Boedeker C."/>
            <person name="Pinto D."/>
            <person name="Vollmers J."/>
            <person name="Rivas-Marin E."/>
            <person name="Kohn T."/>
            <person name="Peeters S.H."/>
            <person name="Heuer A."/>
            <person name="Rast P."/>
            <person name="Oberbeckmann S."/>
            <person name="Bunk B."/>
            <person name="Jeske O."/>
            <person name="Meyerdierks A."/>
            <person name="Storesund J.E."/>
            <person name="Kallscheuer N."/>
            <person name="Luecker S."/>
            <person name="Lage O.M."/>
            <person name="Pohl T."/>
            <person name="Merkel B.J."/>
            <person name="Hornburger P."/>
            <person name="Mueller R.-W."/>
            <person name="Bruemmer F."/>
            <person name="Labrenz M."/>
            <person name="Spormann A.M."/>
            <person name="Op den Camp H."/>
            <person name="Overmann J."/>
            <person name="Amann R."/>
            <person name="Jetten M.S.M."/>
            <person name="Mascher T."/>
            <person name="Medema M.H."/>
            <person name="Devos D.P."/>
            <person name="Kaster A.-K."/>
            <person name="Ovreas L."/>
            <person name="Rohde M."/>
            <person name="Galperin M.Y."/>
            <person name="Jogler C."/>
        </authorList>
    </citation>
    <scope>NUCLEOTIDE SEQUENCE [LARGE SCALE GENOMIC DNA]</scope>
    <source>
        <strain evidence="2 3">K22_7</strain>
    </source>
</reference>
<dbReference type="Pfam" id="PF03781">
    <property type="entry name" value="FGE-sulfatase"/>
    <property type="match status" value="1"/>
</dbReference>
<protein>
    <submittedName>
        <fullName evidence="2">Serine/threonine-protein kinase pkn1</fullName>
        <ecNumber evidence="2">2.7.11.1</ecNumber>
    </submittedName>
</protein>
<evidence type="ECO:0000313" key="2">
    <source>
        <dbReference type="EMBL" id="QDT07175.1"/>
    </source>
</evidence>
<keyword evidence="2" id="KW-0418">Kinase</keyword>
<name>A0A517NJ64_9BACT</name>
<dbReference type="GO" id="GO:0120147">
    <property type="term" value="F:formylglycine-generating oxidase activity"/>
    <property type="evidence" value="ECO:0007669"/>
    <property type="project" value="TreeGrafter"/>
</dbReference>
<proteinExistence type="predicted"/>
<dbReference type="SUPFAM" id="SSF56436">
    <property type="entry name" value="C-type lectin-like"/>
    <property type="match status" value="1"/>
</dbReference>
<dbReference type="Gene3D" id="3.90.1580.10">
    <property type="entry name" value="paralog of FGE (formylglycine-generating enzyme)"/>
    <property type="match status" value="1"/>
</dbReference>
<sequence>MSLASLLTDAIGIWKPRASSDVASRFPDVADAPPDTRRLIRNRRYCCVLTNKDDLPFDDVSLSFAWQALQHDMAMVPGGDVQQVCDSIIATNAGFEIVPSPNRVVSVDSIYLDRDCVTNADFARFVESDGYGNPDLWPAVILPNVLQFSDSSGQPGPKYWVNGDPPSDKLDHPVVGISWYEASAFATWAGKRLPSSAEWQRAGTWPKGHSSDGTELHFPWGNGFDPAKANVWSSGVGDTVAVTEFERGRTPNGVRQLVGNVWEWVDTQFEPSTGDGVSVLLDQTMAEIRGGAFDTYFQTQATCQFHTGQPLLFRGANVGFRCCVSASEIPDVDRGVIRSSEAV</sequence>
<evidence type="ECO:0000313" key="3">
    <source>
        <dbReference type="Proteomes" id="UP000318538"/>
    </source>
</evidence>
<dbReference type="PANTHER" id="PTHR23150">
    <property type="entry name" value="SULFATASE MODIFYING FACTOR 1, 2"/>
    <property type="match status" value="1"/>
</dbReference>
<accession>A0A517NJ64</accession>
<dbReference type="GO" id="GO:0004674">
    <property type="term" value="F:protein serine/threonine kinase activity"/>
    <property type="evidence" value="ECO:0007669"/>
    <property type="project" value="UniProtKB-EC"/>
</dbReference>
<keyword evidence="3" id="KW-1185">Reference proteome</keyword>
<dbReference type="EC" id="2.7.11.1" evidence="2"/>
<organism evidence="2 3">
    <name type="scientific">Rubripirellula lacrimiformis</name>
    <dbReference type="NCBI Taxonomy" id="1930273"/>
    <lineage>
        <taxon>Bacteria</taxon>
        <taxon>Pseudomonadati</taxon>
        <taxon>Planctomycetota</taxon>
        <taxon>Planctomycetia</taxon>
        <taxon>Pirellulales</taxon>
        <taxon>Pirellulaceae</taxon>
        <taxon>Rubripirellula</taxon>
    </lineage>
</organism>
<dbReference type="InterPro" id="IPR042095">
    <property type="entry name" value="SUMF_sf"/>
</dbReference>
<evidence type="ECO:0000259" key="1">
    <source>
        <dbReference type="Pfam" id="PF03781"/>
    </source>
</evidence>
<dbReference type="AlphaFoldDB" id="A0A517NJ64"/>
<keyword evidence="2" id="KW-0808">Transferase</keyword>
<gene>
    <name evidence="2" type="primary">pkn1_6</name>
    <name evidence="2" type="ORF">K227x_56000</name>
</gene>
<dbReference type="Proteomes" id="UP000318538">
    <property type="component" value="Chromosome"/>
</dbReference>
<dbReference type="PANTHER" id="PTHR23150:SF19">
    <property type="entry name" value="FORMYLGLYCINE-GENERATING ENZYME"/>
    <property type="match status" value="1"/>
</dbReference>
<dbReference type="InterPro" id="IPR016187">
    <property type="entry name" value="CTDL_fold"/>
</dbReference>
<dbReference type="InterPro" id="IPR005532">
    <property type="entry name" value="SUMF_dom"/>
</dbReference>
<dbReference type="InterPro" id="IPR051043">
    <property type="entry name" value="Sulfatase_Mod_Factor_Kinase"/>
</dbReference>
<dbReference type="KEGG" id="rlc:K227x_56000"/>